<feature type="domain" description="BTB" evidence="1">
    <location>
        <begin position="21"/>
        <end position="88"/>
    </location>
</feature>
<name>A0A2I2G617_9EURO</name>
<dbReference type="AlphaFoldDB" id="A0A2I2G617"/>
<dbReference type="Gene3D" id="3.30.710.10">
    <property type="entry name" value="Potassium Channel Kv1.1, Chain A"/>
    <property type="match status" value="1"/>
</dbReference>
<accession>A0A2I2G617</accession>
<dbReference type="CDD" id="cd18186">
    <property type="entry name" value="BTB_POZ_ZBTB_KLHL-like"/>
    <property type="match status" value="1"/>
</dbReference>
<dbReference type="EMBL" id="MSFO01000005">
    <property type="protein sequence ID" value="PLB48318.1"/>
    <property type="molecule type" value="Genomic_DNA"/>
</dbReference>
<keyword evidence="3" id="KW-1185">Reference proteome</keyword>
<dbReference type="VEuPathDB" id="FungiDB:P170DRAFT_448051"/>
<comment type="caution">
    <text evidence="2">The sequence shown here is derived from an EMBL/GenBank/DDBJ whole genome shotgun (WGS) entry which is preliminary data.</text>
</comment>
<evidence type="ECO:0000313" key="3">
    <source>
        <dbReference type="Proteomes" id="UP000234275"/>
    </source>
</evidence>
<dbReference type="Proteomes" id="UP000234275">
    <property type="component" value="Unassembled WGS sequence"/>
</dbReference>
<dbReference type="GeneID" id="36558637"/>
<dbReference type="Pfam" id="PF00651">
    <property type="entry name" value="BTB"/>
    <property type="match status" value="1"/>
</dbReference>
<proteinExistence type="predicted"/>
<organism evidence="2 3">
    <name type="scientific">Aspergillus steynii IBT 23096</name>
    <dbReference type="NCBI Taxonomy" id="1392250"/>
    <lineage>
        <taxon>Eukaryota</taxon>
        <taxon>Fungi</taxon>
        <taxon>Dikarya</taxon>
        <taxon>Ascomycota</taxon>
        <taxon>Pezizomycotina</taxon>
        <taxon>Eurotiomycetes</taxon>
        <taxon>Eurotiomycetidae</taxon>
        <taxon>Eurotiales</taxon>
        <taxon>Aspergillaceae</taxon>
        <taxon>Aspergillus</taxon>
        <taxon>Aspergillus subgen. Circumdati</taxon>
    </lineage>
</organism>
<dbReference type="InterPro" id="IPR011333">
    <property type="entry name" value="SKP1/BTB/POZ_sf"/>
</dbReference>
<dbReference type="SUPFAM" id="SSF54695">
    <property type="entry name" value="POZ domain"/>
    <property type="match status" value="1"/>
</dbReference>
<evidence type="ECO:0000313" key="2">
    <source>
        <dbReference type="EMBL" id="PLB48318.1"/>
    </source>
</evidence>
<dbReference type="STRING" id="1392250.A0A2I2G617"/>
<dbReference type="OrthoDB" id="1022638at2759"/>
<gene>
    <name evidence="2" type="ORF">P170DRAFT_448051</name>
</gene>
<evidence type="ECO:0000259" key="1">
    <source>
        <dbReference type="PROSITE" id="PS50097"/>
    </source>
</evidence>
<protein>
    <recommendedName>
        <fullName evidence="1">BTB domain-containing protein</fullName>
    </recommendedName>
</protein>
<reference evidence="2 3" key="1">
    <citation type="submission" date="2016-12" db="EMBL/GenBank/DDBJ databases">
        <title>The genomes of Aspergillus section Nigri reveals drivers in fungal speciation.</title>
        <authorList>
            <consortium name="DOE Joint Genome Institute"/>
            <person name="Vesth T.C."/>
            <person name="Nybo J."/>
            <person name="Theobald S."/>
            <person name="Brandl J."/>
            <person name="Frisvad J.C."/>
            <person name="Nielsen K.F."/>
            <person name="Lyhne E.K."/>
            <person name="Kogle M.E."/>
            <person name="Kuo A."/>
            <person name="Riley R."/>
            <person name="Clum A."/>
            <person name="Nolan M."/>
            <person name="Lipzen A."/>
            <person name="Salamov A."/>
            <person name="Henrissat B."/>
            <person name="Wiebenga A."/>
            <person name="De Vries R.P."/>
            <person name="Grigoriev I.V."/>
            <person name="Mortensen U.H."/>
            <person name="Andersen M.R."/>
            <person name="Baker S.E."/>
        </authorList>
    </citation>
    <scope>NUCLEOTIDE SEQUENCE [LARGE SCALE GENOMIC DNA]</scope>
    <source>
        <strain evidence="2 3">IBT 23096</strain>
    </source>
</reference>
<dbReference type="RefSeq" id="XP_024703620.1">
    <property type="nucleotide sequence ID" value="XM_024850938.1"/>
</dbReference>
<dbReference type="PANTHER" id="PTHR47843">
    <property type="entry name" value="BTB DOMAIN-CONTAINING PROTEIN-RELATED"/>
    <property type="match status" value="1"/>
</dbReference>
<sequence>MASKSTRVGKKNVNKFQGRTIDIVVGVERKVYSVHEQLIRASSVFFDKVMAGEWTESRQRTVQLPDDDPEIFALYVHWLYCGTLPVFCDEPDPAKNDEYMGLIKAYVLGDKLLDAEFHNAVIDAIVEESRSEAQDKHLWFPGEKVIEYAYENTTERAPIRRLLVDMWAIYAKSSWLDDPEESAYLPHTFLLGLLSKRLDSNFDANESIEACNYHTHKHSHDNLSPPEEK</sequence>
<dbReference type="PANTHER" id="PTHR47843:SF2">
    <property type="entry name" value="BTB DOMAIN-CONTAINING PROTEIN"/>
    <property type="match status" value="1"/>
</dbReference>
<dbReference type="PROSITE" id="PS50097">
    <property type="entry name" value="BTB"/>
    <property type="match status" value="1"/>
</dbReference>
<dbReference type="InterPro" id="IPR000210">
    <property type="entry name" value="BTB/POZ_dom"/>
</dbReference>